<dbReference type="AlphaFoldDB" id="D3UYT6"/>
<dbReference type="HOGENOM" id="CLU_2721366_0_0_6"/>
<name>D3UYT6_XENBS</name>
<reference evidence="1" key="1">
    <citation type="journal article" date="2011" name="PLoS ONE">
        <title>The entomopathogenic bacterial endosymbionts xenorhabdus and photorhabdus: convergent lifestyles from divergent genomes.</title>
        <authorList>
            <person name="Chaston J.M."/>
            <person name="Suen G."/>
            <person name="Tucker S.L."/>
            <person name="Andersen A.W."/>
            <person name="Bhasin A."/>
            <person name="Bode E."/>
            <person name="Bode H.B."/>
            <person name="Brachmann A.O."/>
            <person name="Cowles C.E."/>
            <person name="Cowles K.N."/>
            <person name="Darby C."/>
            <person name="de Leon L."/>
            <person name="Drace K."/>
            <person name="Du Z."/>
            <person name="Givaudan A."/>
            <person name="Herbert Tran E.E."/>
            <person name="Jewell K.A."/>
            <person name="Knack J.J."/>
            <person name="Krasomil-Osterfeld K.C."/>
            <person name="Kukor R."/>
            <person name="Lanois A."/>
            <person name="Latreille P."/>
            <person name="Leimgruber N.K."/>
            <person name="Lipke C.M."/>
            <person name="Liu R."/>
            <person name="Lu X."/>
            <person name="Martens E.C."/>
            <person name="Marri P.R."/>
            <person name="Medigue C."/>
            <person name="Menard M.L."/>
            <person name="Miller N.M."/>
            <person name="Morales-Soto N."/>
            <person name="Norton S."/>
            <person name="Ogier J.C."/>
            <person name="Orchard S.S."/>
            <person name="Park D."/>
            <person name="Park Y."/>
            <person name="Qurollo B.A."/>
            <person name="Sugar D.R."/>
            <person name="Richards G.R."/>
            <person name="Rouy Z."/>
            <person name="Slominski B."/>
            <person name="Slominski K."/>
            <person name="Snyder H."/>
            <person name="Tjaden B.C."/>
            <person name="van der Hoeven R."/>
            <person name="Welch R.D."/>
            <person name="Wheeler C."/>
            <person name="Xiang B."/>
            <person name="Barbazuk B."/>
            <person name="Gaudriault S."/>
            <person name="Goodner B."/>
            <person name="Slater S.C."/>
            <person name="Forst S."/>
            <person name="Goldman B.S."/>
            <person name="Goodrich-Blair H."/>
        </authorList>
    </citation>
    <scope>NUCLEOTIDE SEQUENCE [LARGE SCALE GENOMIC DNA]</scope>
    <source>
        <strain evidence="1">SS-2004</strain>
    </source>
</reference>
<proteinExistence type="predicted"/>
<organism evidence="1 2">
    <name type="scientific">Xenorhabdus bovienii (strain SS-2004)</name>
    <name type="common">Xenorhabdus nematophila subsp. bovienii</name>
    <dbReference type="NCBI Taxonomy" id="406818"/>
    <lineage>
        <taxon>Bacteria</taxon>
        <taxon>Pseudomonadati</taxon>
        <taxon>Pseudomonadota</taxon>
        <taxon>Gammaproteobacteria</taxon>
        <taxon>Enterobacterales</taxon>
        <taxon>Morganellaceae</taxon>
        <taxon>Xenorhabdus</taxon>
    </lineage>
</organism>
<dbReference type="KEGG" id="xbo:XBJ1_0314"/>
<dbReference type="EMBL" id="FN667741">
    <property type="protein sequence ID" value="CBJ79464.1"/>
    <property type="molecule type" value="Genomic_DNA"/>
</dbReference>
<evidence type="ECO:0000313" key="2">
    <source>
        <dbReference type="Proteomes" id="UP000002045"/>
    </source>
</evidence>
<sequence length="72" mass="8320">MFRSGAARKKIPRYSSKAVGKQKWINPAIIELVDGLEQWSYICVRHKMTNDQKNVTNIQNIDLLLYGLVKDN</sequence>
<evidence type="ECO:0000313" key="1">
    <source>
        <dbReference type="EMBL" id="CBJ79464.1"/>
    </source>
</evidence>
<dbReference type="Proteomes" id="UP000002045">
    <property type="component" value="Chromosome"/>
</dbReference>
<protein>
    <submittedName>
        <fullName evidence="1">Uncharacterized protein</fullName>
    </submittedName>
</protein>
<accession>D3UYT6</accession>
<gene>
    <name evidence="1" type="ordered locus">XBJ1_0314</name>
</gene>